<dbReference type="Pfam" id="PF00085">
    <property type="entry name" value="Thioredoxin"/>
    <property type="match status" value="1"/>
</dbReference>
<dbReference type="PROSITE" id="PS51352">
    <property type="entry name" value="THIOREDOXIN_2"/>
    <property type="match status" value="1"/>
</dbReference>
<dbReference type="Gene3D" id="3.40.30.10">
    <property type="entry name" value="Glutaredoxin"/>
    <property type="match status" value="1"/>
</dbReference>
<feature type="compositionally biased region" description="Acidic residues" evidence="9">
    <location>
        <begin position="374"/>
        <end position="383"/>
    </location>
</feature>
<dbReference type="EMBL" id="JALJOQ010000099">
    <property type="protein sequence ID" value="KAK9798215.1"/>
    <property type="molecule type" value="Genomic_DNA"/>
</dbReference>
<dbReference type="EC" id="1.8.1.9" evidence="7"/>
<dbReference type="PANTHER" id="PTHR48105">
    <property type="entry name" value="THIOREDOXIN REDUCTASE 1-RELATED-RELATED"/>
    <property type="match status" value="1"/>
</dbReference>
<dbReference type="PRINTS" id="PR00469">
    <property type="entry name" value="PNDRDTASEII"/>
</dbReference>
<dbReference type="SUPFAM" id="SSF51905">
    <property type="entry name" value="FAD/NAD(P)-binding domain"/>
    <property type="match status" value="1"/>
</dbReference>
<evidence type="ECO:0000256" key="5">
    <source>
        <dbReference type="ARBA" id="ARBA00023157"/>
    </source>
</evidence>
<evidence type="ECO:0000256" key="6">
    <source>
        <dbReference type="ARBA" id="ARBA00023284"/>
    </source>
</evidence>
<evidence type="ECO:0000256" key="7">
    <source>
        <dbReference type="RuleBase" id="RU003880"/>
    </source>
</evidence>
<dbReference type="InterPro" id="IPR036249">
    <property type="entry name" value="Thioredoxin-like_sf"/>
</dbReference>
<comment type="cofactor">
    <cofactor evidence="8">
        <name>FAD</name>
        <dbReference type="ChEBI" id="CHEBI:57692"/>
    </cofactor>
    <text evidence="8">Binds 1 FAD per subunit.</text>
</comment>
<dbReference type="NCBIfam" id="TIGR01292">
    <property type="entry name" value="TRX_reduct"/>
    <property type="match status" value="1"/>
</dbReference>
<dbReference type="SUPFAM" id="SSF52833">
    <property type="entry name" value="Thioredoxin-like"/>
    <property type="match status" value="1"/>
</dbReference>
<name>A0AAW1NXE2_9CHLO</name>
<dbReference type="InterPro" id="IPR036188">
    <property type="entry name" value="FAD/NAD-bd_sf"/>
</dbReference>
<feature type="region of interest" description="Disordered" evidence="9">
    <location>
        <begin position="360"/>
        <end position="383"/>
    </location>
</feature>
<keyword evidence="6 7" id="KW-0676">Redox-active center</keyword>
<dbReference type="GO" id="GO:0019430">
    <property type="term" value="P:removal of superoxide radicals"/>
    <property type="evidence" value="ECO:0007669"/>
    <property type="project" value="UniProtKB-UniRule"/>
</dbReference>
<evidence type="ECO:0000256" key="2">
    <source>
        <dbReference type="ARBA" id="ARBA00022630"/>
    </source>
</evidence>
<keyword evidence="3 7" id="KW-0274">FAD</keyword>
<dbReference type="InterPro" id="IPR008255">
    <property type="entry name" value="Pyr_nucl-diS_OxRdtase_2_AS"/>
</dbReference>
<dbReference type="InterPro" id="IPR023753">
    <property type="entry name" value="FAD/NAD-binding_dom"/>
</dbReference>
<evidence type="ECO:0000313" key="12">
    <source>
        <dbReference type="Proteomes" id="UP001465755"/>
    </source>
</evidence>
<evidence type="ECO:0000256" key="8">
    <source>
        <dbReference type="RuleBase" id="RU003881"/>
    </source>
</evidence>
<evidence type="ECO:0000256" key="1">
    <source>
        <dbReference type="ARBA" id="ARBA00009333"/>
    </source>
</evidence>
<evidence type="ECO:0000256" key="3">
    <source>
        <dbReference type="ARBA" id="ARBA00022827"/>
    </source>
</evidence>
<keyword evidence="8" id="KW-0521">NADP</keyword>
<dbReference type="InterPro" id="IPR013766">
    <property type="entry name" value="Thioredoxin_domain"/>
</dbReference>
<dbReference type="GO" id="GO:0005737">
    <property type="term" value="C:cytoplasm"/>
    <property type="evidence" value="ECO:0007669"/>
    <property type="project" value="InterPro"/>
</dbReference>
<proteinExistence type="inferred from homology"/>
<dbReference type="GO" id="GO:0004791">
    <property type="term" value="F:thioredoxin-disulfide reductase (NADPH) activity"/>
    <property type="evidence" value="ECO:0007669"/>
    <property type="project" value="UniProtKB-UniRule"/>
</dbReference>
<dbReference type="PROSITE" id="PS00573">
    <property type="entry name" value="PYRIDINE_REDOX_2"/>
    <property type="match status" value="1"/>
</dbReference>
<sequence length="494" mass="54106">MSRRQRAKTLSPSARQRRQARRRSRIQAEVHQSGASTSGQDKEVENLVIIGSGPAGYTAAIYAARANMRPLVFEGYQAGGSRGGQLMTTNEVENFPGFPDGITGPDLMDKMRAQAERWGAVLRTEDVESVDLQNRPFTVRSSDVEVQAHSIIIATGATARRLSIPSEEQFWNAGISACAICDGASPTFKGQDLAVVGGGDTAAEEALYLTKYGKLVHMLVRGGHMRASGAMQDRVEAHKKINILYNTSVEDAYGDGRGLTGLHIHNTDSGEKRKLAVKGLFYGIGHQPNSSIFKGQIDLDDAGYVLVNDGVNTSLEGVFAAGDIHDHEWRQAITAAGSGCQAALTTERYLSHKGLLREFHQPGSQAPERREEPPPQEEDAKEDAEIDVTQARHRGQFALRKLYHESDRVILVMYSQPSCGPCRSLKPVLSKVIDEFPGKVHYIEINIDKDREIAEAAGVGGTPTVQLFKSKERLHHLPGVKNKSEYRDLIQTNL</sequence>
<comment type="subunit">
    <text evidence="7">Homodimer.</text>
</comment>
<comment type="similarity">
    <text evidence="1 7">Belongs to the class-II pyridine nucleotide-disulfide oxidoreductase family.</text>
</comment>
<evidence type="ECO:0000313" key="11">
    <source>
        <dbReference type="EMBL" id="KAK9798215.1"/>
    </source>
</evidence>
<gene>
    <name evidence="11" type="ORF">WJX73_007600</name>
</gene>
<evidence type="ECO:0000259" key="10">
    <source>
        <dbReference type="PROSITE" id="PS51352"/>
    </source>
</evidence>
<keyword evidence="5" id="KW-1015">Disulfide bond</keyword>
<feature type="compositionally biased region" description="Basic residues" evidence="9">
    <location>
        <begin position="15"/>
        <end position="25"/>
    </location>
</feature>
<feature type="domain" description="Thioredoxin" evidence="10">
    <location>
        <begin position="360"/>
        <end position="494"/>
    </location>
</feature>
<feature type="region of interest" description="Disordered" evidence="9">
    <location>
        <begin position="1"/>
        <end position="40"/>
    </location>
</feature>
<keyword evidence="2 7" id="KW-0285">Flavoprotein</keyword>
<comment type="catalytic activity">
    <reaction evidence="7">
        <text>[thioredoxin]-dithiol + NADP(+) = [thioredoxin]-disulfide + NADPH + H(+)</text>
        <dbReference type="Rhea" id="RHEA:20345"/>
        <dbReference type="Rhea" id="RHEA-COMP:10698"/>
        <dbReference type="Rhea" id="RHEA-COMP:10700"/>
        <dbReference type="ChEBI" id="CHEBI:15378"/>
        <dbReference type="ChEBI" id="CHEBI:29950"/>
        <dbReference type="ChEBI" id="CHEBI:50058"/>
        <dbReference type="ChEBI" id="CHEBI:57783"/>
        <dbReference type="ChEBI" id="CHEBI:58349"/>
        <dbReference type="EC" id="1.8.1.9"/>
    </reaction>
</comment>
<dbReference type="PRINTS" id="PR00368">
    <property type="entry name" value="FADPNR"/>
</dbReference>
<dbReference type="InterPro" id="IPR005982">
    <property type="entry name" value="Thioredox_Rdtase"/>
</dbReference>
<dbReference type="Pfam" id="PF07992">
    <property type="entry name" value="Pyr_redox_2"/>
    <property type="match status" value="1"/>
</dbReference>
<dbReference type="InterPro" id="IPR050097">
    <property type="entry name" value="Ferredoxin-NADP_redctase_2"/>
</dbReference>
<evidence type="ECO:0000256" key="9">
    <source>
        <dbReference type="SAM" id="MobiDB-lite"/>
    </source>
</evidence>
<comment type="caution">
    <text evidence="11">The sequence shown here is derived from an EMBL/GenBank/DDBJ whole genome shotgun (WGS) entry which is preliminary data.</text>
</comment>
<accession>A0AAW1NXE2</accession>
<dbReference type="AlphaFoldDB" id="A0AAW1NXE2"/>
<dbReference type="Gene3D" id="3.50.50.60">
    <property type="entry name" value="FAD/NAD(P)-binding domain"/>
    <property type="match status" value="2"/>
</dbReference>
<dbReference type="Proteomes" id="UP001465755">
    <property type="component" value="Unassembled WGS sequence"/>
</dbReference>
<keyword evidence="12" id="KW-1185">Reference proteome</keyword>
<protein>
    <recommendedName>
        <fullName evidence="7">Thioredoxin reductase</fullName>
        <ecNumber evidence="7">1.8.1.9</ecNumber>
    </recommendedName>
</protein>
<evidence type="ECO:0000256" key="4">
    <source>
        <dbReference type="ARBA" id="ARBA00023002"/>
    </source>
</evidence>
<organism evidence="11 12">
    <name type="scientific">Symbiochloris irregularis</name>
    <dbReference type="NCBI Taxonomy" id="706552"/>
    <lineage>
        <taxon>Eukaryota</taxon>
        <taxon>Viridiplantae</taxon>
        <taxon>Chlorophyta</taxon>
        <taxon>core chlorophytes</taxon>
        <taxon>Trebouxiophyceae</taxon>
        <taxon>Trebouxiales</taxon>
        <taxon>Trebouxiaceae</taxon>
        <taxon>Symbiochloris</taxon>
    </lineage>
</organism>
<keyword evidence="4 7" id="KW-0560">Oxidoreductase</keyword>
<reference evidence="11 12" key="1">
    <citation type="journal article" date="2024" name="Nat. Commun.">
        <title>Phylogenomics reveals the evolutionary origins of lichenization in chlorophyte algae.</title>
        <authorList>
            <person name="Puginier C."/>
            <person name="Libourel C."/>
            <person name="Otte J."/>
            <person name="Skaloud P."/>
            <person name="Haon M."/>
            <person name="Grisel S."/>
            <person name="Petersen M."/>
            <person name="Berrin J.G."/>
            <person name="Delaux P.M."/>
            <person name="Dal Grande F."/>
            <person name="Keller J."/>
        </authorList>
    </citation>
    <scope>NUCLEOTIDE SEQUENCE [LARGE SCALE GENOMIC DNA]</scope>
    <source>
        <strain evidence="11 12">SAG 2036</strain>
    </source>
</reference>